<proteinExistence type="predicted"/>
<dbReference type="GO" id="GO:0005829">
    <property type="term" value="C:cytosol"/>
    <property type="evidence" value="ECO:0007669"/>
    <property type="project" value="TreeGrafter"/>
</dbReference>
<reference evidence="4 5" key="1">
    <citation type="journal article" date="2015" name="Nature">
        <title>rRNA introns, odd ribosomes, and small enigmatic genomes across a large radiation of phyla.</title>
        <authorList>
            <person name="Brown C.T."/>
            <person name="Hug L.A."/>
            <person name="Thomas B.C."/>
            <person name="Sharon I."/>
            <person name="Castelle C.J."/>
            <person name="Singh A."/>
            <person name="Wilkins M.J."/>
            <person name="Williams K.H."/>
            <person name="Banfield J.F."/>
        </authorList>
    </citation>
    <scope>NUCLEOTIDE SEQUENCE [LARGE SCALE GENOMIC DNA]</scope>
</reference>
<feature type="region of interest" description="Disordered" evidence="3">
    <location>
        <begin position="1517"/>
        <end position="1545"/>
    </location>
</feature>
<organism evidence="4 5">
    <name type="scientific">Candidatus Daviesbacteria bacterium GW2011_GWB1_36_5</name>
    <dbReference type="NCBI Taxonomy" id="1618426"/>
    <lineage>
        <taxon>Bacteria</taxon>
        <taxon>Candidatus Daviesiibacteriota</taxon>
    </lineage>
</organism>
<dbReference type="PATRIC" id="fig|1618426.3.peg.231"/>
<feature type="region of interest" description="Disordered" evidence="3">
    <location>
        <begin position="168"/>
        <end position="229"/>
    </location>
</feature>
<protein>
    <submittedName>
        <fullName evidence="4">Uncharacterized protein</fullName>
    </submittedName>
</protein>
<sequence>MEGSAEVSSSPPPAAETGTRPEARVKDTREQVLNAFNGALDILENTPEDKLTTHERAGKKLIKEVKAKTLDQDKTTFRNRFKDAAGNEYSQMESVPVDDLIDFLTERIKSNDLSEQQLQDYRDKRAVLIRNSKPYYRLGRGNPLRLDARVDQELKRLEEAGLTTGDGAVDKEAAGASLTKRRELILPRVDRGTEPPPVEPPPPITEPPEQPPIEPPPPVEPPQPPPTAGEVMRELLVANGTLQVGRRAAETAEVQLRNELRRGQWYEFWHWPRKIGMRVAEQFHRQNYIERARAAMLEHNNTLGDFDVVHNVARNAQANIDQERAEGKAKVAQIKSGDLIAGQNVVEATGELKNMMINDILRPVVEGRVTEQGQIQQALRDFVQNHQGDLQVQAVFGRDATQYGRLAEYFASDLTETAELVRSDIEAHRYAIDQLSQVVKINLANTSWAAESQANFNAVDRAVAWAESHQLRGWLLNPATIGAVASLASFGISRALGAGSAAANIIAPGAGMIAGAAVAGVRRSYDLKVDRAADQVEETYNGQVPAQGAPRREALREFRYNTASVRDLINGGGDELLGGGRRLSMDQLLTQDLSDGQNDNREAVVRRISEIKSRLDFSATEHVDLVTFEARGKVEQGRMQLVQERARARIALRNAGMLDDEILTLETRLTGEWNERFTQNREQQDHRFQLYRLRNAGGAALFGAAVGLAGGLAIQQGEAWIGRAVPGLSEAPVVGALFGKGQTRIEAAFGIAGPTSPERFNVFGVDLNEAFDKPKNFVMKNPNTGEEFWMAIHPEDINKTREITFLDTNGNKLDGPAMWLEKSDDGKVSIIGAGDTNLMPKQVQELVGGWDKNTTETHNLRSYMKFLTKGGVENTSDEVVEYGNFSLNSHDVHESILLNDEGKPYDVWAQEAGRLKPDGTPEVGKMSVTLLPTKTQFHGFLREDGSFDVDPKYFVDGNYRGNADINPTDYQDMLDNLKAEGWGVDTGGVNGDHISAPETFEYTPPEVEINEAPIIPIPFAPRHPLEPLIIPRPPENPYYLFGYEIFRMPDGSIGTLSDFMRIRSDEARNRVPTREGESEGEHALATIRDAFDNADRVYIDLSGAIGDAIITSAYIDGIRKLNESEGKDRKITLIATPLIESLLRPTADKYGYELIEAPRGEGFDKAKSLIDERDEQNPLVLDFEHYTGMPEIDTLPKNGLVIKDLFASSVVMYDQQRSGNNRFTAFFSDLLSIPADQRVDVAPRIELPENSEEIYQSLVERFRIDKNKPQITIILESSHKMKKYSLDNWRDVMDRLSRDIPNAELNIIYNPRSPEYDPNRLREIFNGIPRSRFVGGDLDEMAVLLSKQQLVVSNDTGLAHVAATLEGGPRVLTLHVPVFPPNAWVTNSNRHVGLLPRNESLTNDFNSEESDESKKWINKITPEEVVRRAVMIYQNNLTSPPSVEETTDPVTPPPAPRVRLATPTPEEEDISPSRLEQLRNNVSDLRARAAAASGPARRGLVERLNRAEEALSNVLRRRDETVSSPATVPVPPTPTPPEAAPVPPAPDLPSPAFRRTEATIPVPPPAPRVRVAPAPAPTLTPTRVETAPIPTPETPPPPPAPRVRVAPTTTVEATSEAFDTEAPISSGNLLESVNEKLTNSSSNLETVLSTPSALTEFLKTLEFNFGAKFKDAQTSISGRQIIINNGVIEVPGGEAKFNGILAIDPQGKLTLLGEPKIDLPFHLGLLRGKVNDALKNLDQSVRSQINKRIDQSWEVSGFNIDSGNLAVDFRRQTT</sequence>
<dbReference type="InterPro" id="IPR051199">
    <property type="entry name" value="LPS_LOS_Heptosyltrfase"/>
</dbReference>
<feature type="region of interest" description="Disordered" evidence="3">
    <location>
        <begin position="1559"/>
        <end position="1604"/>
    </location>
</feature>
<dbReference type="PANTHER" id="PTHR30160">
    <property type="entry name" value="TETRAACYLDISACCHARIDE 4'-KINASE-RELATED"/>
    <property type="match status" value="1"/>
</dbReference>
<dbReference type="GO" id="GO:0008713">
    <property type="term" value="F:ADP-heptose-lipopolysaccharide heptosyltransferase activity"/>
    <property type="evidence" value="ECO:0007669"/>
    <property type="project" value="TreeGrafter"/>
</dbReference>
<feature type="compositionally biased region" description="Pro residues" evidence="3">
    <location>
        <begin position="194"/>
        <end position="227"/>
    </location>
</feature>
<feature type="compositionally biased region" description="Low complexity" evidence="3">
    <location>
        <begin position="1568"/>
        <end position="1588"/>
    </location>
</feature>
<evidence type="ECO:0000256" key="2">
    <source>
        <dbReference type="ARBA" id="ARBA00022679"/>
    </source>
</evidence>
<keyword evidence="1" id="KW-0328">Glycosyltransferase</keyword>
<dbReference type="PANTHER" id="PTHR30160:SF1">
    <property type="entry name" value="LIPOPOLYSACCHARIDE 1,2-N-ACETYLGLUCOSAMINETRANSFERASE-RELATED"/>
    <property type="match status" value="1"/>
</dbReference>
<dbReference type="EMBL" id="LBSA01000004">
    <property type="protein sequence ID" value="KKQ10498.1"/>
    <property type="molecule type" value="Genomic_DNA"/>
</dbReference>
<accession>A0A0G0EUA7</accession>
<gene>
    <name evidence="4" type="ORF">US19_C0004G0046</name>
</gene>
<feature type="region of interest" description="Disordered" evidence="3">
    <location>
        <begin position="1"/>
        <end position="26"/>
    </location>
</feature>
<name>A0A0G0EUA7_9BACT</name>
<comment type="caution">
    <text evidence="4">The sequence shown here is derived from an EMBL/GenBank/DDBJ whole genome shotgun (WGS) entry which is preliminary data.</text>
</comment>
<evidence type="ECO:0000313" key="4">
    <source>
        <dbReference type="EMBL" id="KKQ10498.1"/>
    </source>
</evidence>
<feature type="compositionally biased region" description="Pro residues" evidence="3">
    <location>
        <begin position="1528"/>
        <end position="1545"/>
    </location>
</feature>
<keyword evidence="2" id="KW-0808">Transferase</keyword>
<dbReference type="Gene3D" id="3.40.50.2000">
    <property type="entry name" value="Glycogen Phosphorylase B"/>
    <property type="match status" value="1"/>
</dbReference>
<evidence type="ECO:0000313" key="5">
    <source>
        <dbReference type="Proteomes" id="UP000034492"/>
    </source>
</evidence>
<dbReference type="Proteomes" id="UP000034492">
    <property type="component" value="Unassembled WGS sequence"/>
</dbReference>
<feature type="compositionally biased region" description="Pro residues" evidence="3">
    <location>
        <begin position="1589"/>
        <end position="1601"/>
    </location>
</feature>
<dbReference type="SUPFAM" id="SSF53756">
    <property type="entry name" value="UDP-Glycosyltransferase/glycogen phosphorylase"/>
    <property type="match status" value="1"/>
</dbReference>
<dbReference type="GO" id="GO:0009244">
    <property type="term" value="P:lipopolysaccharide core region biosynthetic process"/>
    <property type="evidence" value="ECO:0007669"/>
    <property type="project" value="TreeGrafter"/>
</dbReference>
<feature type="region of interest" description="Disordered" evidence="3">
    <location>
        <begin position="1437"/>
        <end position="1472"/>
    </location>
</feature>
<evidence type="ECO:0000256" key="1">
    <source>
        <dbReference type="ARBA" id="ARBA00022676"/>
    </source>
</evidence>
<dbReference type="InterPro" id="IPR002201">
    <property type="entry name" value="Glyco_trans_9"/>
</dbReference>
<feature type="compositionally biased region" description="Basic and acidic residues" evidence="3">
    <location>
        <begin position="180"/>
        <end position="193"/>
    </location>
</feature>
<evidence type="ECO:0000256" key="3">
    <source>
        <dbReference type="SAM" id="MobiDB-lite"/>
    </source>
</evidence>
<dbReference type="Pfam" id="PF01075">
    <property type="entry name" value="Glyco_transf_9"/>
    <property type="match status" value="1"/>
</dbReference>